<feature type="transmembrane region" description="Helical" evidence="2">
    <location>
        <begin position="85"/>
        <end position="106"/>
    </location>
</feature>
<dbReference type="GO" id="GO:0004175">
    <property type="term" value="F:endopeptidase activity"/>
    <property type="evidence" value="ECO:0007669"/>
    <property type="project" value="UniProtKB-ARBA"/>
</dbReference>
<feature type="transmembrane region" description="Helical" evidence="2">
    <location>
        <begin position="196"/>
        <end position="216"/>
    </location>
</feature>
<dbReference type="AlphaFoldDB" id="A0A839PUX6"/>
<feature type="transmembrane region" description="Helical" evidence="2">
    <location>
        <begin position="52"/>
        <end position="73"/>
    </location>
</feature>
<evidence type="ECO:0000313" key="4">
    <source>
        <dbReference type="EMBL" id="MBB2987327.1"/>
    </source>
</evidence>
<feature type="transmembrane region" description="Helical" evidence="2">
    <location>
        <begin position="157"/>
        <end position="176"/>
    </location>
</feature>
<feature type="transmembrane region" description="Helical" evidence="2">
    <location>
        <begin position="126"/>
        <end position="145"/>
    </location>
</feature>
<dbReference type="GO" id="GO:0006508">
    <property type="term" value="P:proteolysis"/>
    <property type="evidence" value="ECO:0007669"/>
    <property type="project" value="UniProtKB-KW"/>
</dbReference>
<dbReference type="PIRSF" id="PIRSF026622">
    <property type="entry name" value="Proteas_026622"/>
    <property type="match status" value="1"/>
</dbReference>
<dbReference type="EMBL" id="JACHVT010000005">
    <property type="protein sequence ID" value="MBB2987327.1"/>
    <property type="molecule type" value="Genomic_DNA"/>
</dbReference>
<name>A0A839PUX6_9MICO</name>
<protein>
    <submittedName>
        <fullName evidence="4">Membrane protease YdiL (CAAX protease family)</fullName>
    </submittedName>
</protein>
<sequence length="253" mass="26332">MSSHALTQRPTDAVRPPRPLRPRRHVTATVLVVLALVGLNVADHVLHWDTLWLGPLGAVGLLAFARWTGLTWAQLGLSRRTHAAGARWGLGVVGVVGLVYLVGVLLPATRTAFLDVRYHLPPAGALLTAFVVIPLGTVLLEEVAFRSVLWGLLSRHARVGWVLVGSSVLFGLWHVLPALGSAGNAAVGAAVSGLGALAPVAVTAGTVLFTAAGGLVAGELRRRSGSLLASVGMHWATNALGVLFGVLAWRLAA</sequence>
<organism evidence="4 5">
    <name type="scientific">Terracoccus luteus</name>
    <dbReference type="NCBI Taxonomy" id="53356"/>
    <lineage>
        <taxon>Bacteria</taxon>
        <taxon>Bacillati</taxon>
        <taxon>Actinomycetota</taxon>
        <taxon>Actinomycetes</taxon>
        <taxon>Micrococcales</taxon>
        <taxon>Intrasporangiaceae</taxon>
        <taxon>Terracoccus</taxon>
    </lineage>
</organism>
<dbReference type="Proteomes" id="UP000590811">
    <property type="component" value="Unassembled WGS sequence"/>
</dbReference>
<dbReference type="Pfam" id="PF02517">
    <property type="entry name" value="Rce1-like"/>
    <property type="match status" value="1"/>
</dbReference>
<evidence type="ECO:0000256" key="1">
    <source>
        <dbReference type="SAM" id="MobiDB-lite"/>
    </source>
</evidence>
<dbReference type="InterPro" id="IPR003675">
    <property type="entry name" value="Rce1/LyrA-like_dom"/>
</dbReference>
<feature type="transmembrane region" description="Helical" evidence="2">
    <location>
        <begin position="25"/>
        <end position="46"/>
    </location>
</feature>
<feature type="transmembrane region" description="Helical" evidence="2">
    <location>
        <begin position="228"/>
        <end position="252"/>
    </location>
</feature>
<keyword evidence="2" id="KW-1133">Transmembrane helix</keyword>
<accession>A0A839PUX6</accession>
<dbReference type="GO" id="GO:0080120">
    <property type="term" value="P:CAAX-box protein maturation"/>
    <property type="evidence" value="ECO:0007669"/>
    <property type="project" value="UniProtKB-ARBA"/>
</dbReference>
<keyword evidence="2" id="KW-0812">Transmembrane</keyword>
<reference evidence="4 5" key="1">
    <citation type="submission" date="2020-08" db="EMBL/GenBank/DDBJ databases">
        <title>Genomic Encyclopedia of Type Strains, Phase IV (KMG-V): Genome sequencing to study the core and pangenomes of soil and plant-associated prokaryotes.</title>
        <authorList>
            <person name="Whitman W."/>
        </authorList>
    </citation>
    <scope>NUCLEOTIDE SEQUENCE [LARGE SCALE GENOMIC DNA]</scope>
    <source>
        <strain evidence="4 5">B3ACCR2</strain>
    </source>
</reference>
<dbReference type="RefSeq" id="WP_184510517.1">
    <property type="nucleotide sequence ID" value="NZ_JACHVT010000005.1"/>
</dbReference>
<evidence type="ECO:0000256" key="2">
    <source>
        <dbReference type="SAM" id="Phobius"/>
    </source>
</evidence>
<feature type="domain" description="CAAX prenyl protease 2/Lysostaphin resistance protein A-like" evidence="3">
    <location>
        <begin position="126"/>
        <end position="240"/>
    </location>
</feature>
<dbReference type="InterPro" id="IPR015837">
    <property type="entry name" value="UCP026622_CAAX_protease"/>
</dbReference>
<evidence type="ECO:0000313" key="5">
    <source>
        <dbReference type="Proteomes" id="UP000590811"/>
    </source>
</evidence>
<gene>
    <name evidence="4" type="ORF">FHW14_002510</name>
</gene>
<comment type="caution">
    <text evidence="4">The sequence shown here is derived from an EMBL/GenBank/DDBJ whole genome shotgun (WGS) entry which is preliminary data.</text>
</comment>
<evidence type="ECO:0000259" key="3">
    <source>
        <dbReference type="Pfam" id="PF02517"/>
    </source>
</evidence>
<feature type="compositionally biased region" description="Polar residues" evidence="1">
    <location>
        <begin position="1"/>
        <end position="10"/>
    </location>
</feature>
<keyword evidence="4" id="KW-0378">Hydrolase</keyword>
<keyword evidence="2" id="KW-0472">Membrane</keyword>
<keyword evidence="4" id="KW-0645">Protease</keyword>
<proteinExistence type="predicted"/>
<feature type="region of interest" description="Disordered" evidence="1">
    <location>
        <begin position="1"/>
        <end position="20"/>
    </location>
</feature>